<feature type="domain" description="Protein kinase" evidence="11">
    <location>
        <begin position="10"/>
        <end position="271"/>
    </location>
</feature>
<dbReference type="Gene3D" id="3.30.10.20">
    <property type="match status" value="3"/>
</dbReference>
<dbReference type="Gene3D" id="1.10.510.10">
    <property type="entry name" value="Transferase(Phosphotransferase) domain 1"/>
    <property type="match status" value="1"/>
</dbReference>
<evidence type="ECO:0000256" key="7">
    <source>
        <dbReference type="ARBA" id="ARBA00047899"/>
    </source>
</evidence>
<dbReference type="InterPro" id="IPR008271">
    <property type="entry name" value="Ser/Thr_kinase_AS"/>
</dbReference>
<dbReference type="AlphaFoldDB" id="A0A1M6G3C5"/>
<dbReference type="RefSeq" id="WP_073026250.1">
    <property type="nucleotide sequence ID" value="NZ_FQZS01000014.1"/>
</dbReference>
<dbReference type="Pfam" id="PF00069">
    <property type="entry name" value="Pkinase"/>
    <property type="match status" value="1"/>
</dbReference>
<keyword evidence="5 13" id="KW-0418">Kinase</keyword>
<dbReference type="EMBL" id="FQZS01000014">
    <property type="protein sequence ID" value="SHJ04473.1"/>
    <property type="molecule type" value="Genomic_DNA"/>
</dbReference>
<evidence type="ECO:0000313" key="13">
    <source>
        <dbReference type="EMBL" id="SHJ04473.1"/>
    </source>
</evidence>
<accession>A0A1M6G3C5</accession>
<feature type="binding site" evidence="9">
    <location>
        <position position="39"/>
    </location>
    <ligand>
        <name>ATP</name>
        <dbReference type="ChEBI" id="CHEBI:30616"/>
    </ligand>
</feature>
<dbReference type="CDD" id="cd06577">
    <property type="entry name" value="PASTA_pknB"/>
    <property type="match status" value="3"/>
</dbReference>
<feature type="domain" description="PASTA" evidence="12">
    <location>
        <begin position="349"/>
        <end position="417"/>
    </location>
</feature>
<dbReference type="SMART" id="SM00220">
    <property type="entry name" value="S_TKc"/>
    <property type="match status" value="1"/>
</dbReference>
<dbReference type="PROSITE" id="PS00107">
    <property type="entry name" value="PROTEIN_KINASE_ATP"/>
    <property type="match status" value="1"/>
</dbReference>
<name>A0A1M6G3C5_9FIRM</name>
<evidence type="ECO:0000259" key="12">
    <source>
        <dbReference type="PROSITE" id="PS51178"/>
    </source>
</evidence>
<dbReference type="SMART" id="SM00740">
    <property type="entry name" value="PASTA"/>
    <property type="match status" value="3"/>
</dbReference>
<keyword evidence="10" id="KW-0472">Membrane</keyword>
<evidence type="ECO:0000256" key="4">
    <source>
        <dbReference type="ARBA" id="ARBA00022741"/>
    </source>
</evidence>
<evidence type="ECO:0000256" key="3">
    <source>
        <dbReference type="ARBA" id="ARBA00022679"/>
    </source>
</evidence>
<reference evidence="13 14" key="1">
    <citation type="submission" date="2016-11" db="EMBL/GenBank/DDBJ databases">
        <authorList>
            <person name="Jaros S."/>
            <person name="Januszkiewicz K."/>
            <person name="Wedrychowicz H."/>
        </authorList>
    </citation>
    <scope>NUCLEOTIDE SEQUENCE [LARGE SCALE GENOMIC DNA]</scope>
    <source>
        <strain evidence="13 14">DSM 19022</strain>
    </source>
</reference>
<keyword evidence="10" id="KW-1133">Transmembrane helix</keyword>
<dbReference type="PROSITE" id="PS50011">
    <property type="entry name" value="PROTEIN_KINASE_DOM"/>
    <property type="match status" value="1"/>
</dbReference>
<evidence type="ECO:0000313" key="14">
    <source>
        <dbReference type="Proteomes" id="UP000184442"/>
    </source>
</evidence>
<evidence type="ECO:0000256" key="1">
    <source>
        <dbReference type="ARBA" id="ARBA00012513"/>
    </source>
</evidence>
<dbReference type="InterPro" id="IPR000719">
    <property type="entry name" value="Prot_kinase_dom"/>
</dbReference>
<keyword evidence="6 9" id="KW-0067">ATP-binding</keyword>
<evidence type="ECO:0000256" key="6">
    <source>
        <dbReference type="ARBA" id="ARBA00022840"/>
    </source>
</evidence>
<organism evidence="13 14">
    <name type="scientific">Lutispora thermophila DSM 19022</name>
    <dbReference type="NCBI Taxonomy" id="1122184"/>
    <lineage>
        <taxon>Bacteria</taxon>
        <taxon>Bacillati</taxon>
        <taxon>Bacillota</taxon>
        <taxon>Clostridia</taxon>
        <taxon>Lutisporales</taxon>
        <taxon>Lutisporaceae</taxon>
        <taxon>Lutispora</taxon>
    </lineage>
</organism>
<dbReference type="PANTHER" id="PTHR43289">
    <property type="entry name" value="MITOGEN-ACTIVATED PROTEIN KINASE KINASE KINASE 20-RELATED"/>
    <property type="match status" value="1"/>
</dbReference>
<keyword evidence="3" id="KW-0808">Transferase</keyword>
<keyword evidence="10" id="KW-0812">Transmembrane</keyword>
<feature type="transmembrane region" description="Helical" evidence="10">
    <location>
        <begin position="322"/>
        <end position="344"/>
    </location>
</feature>
<dbReference type="InterPro" id="IPR005543">
    <property type="entry name" value="PASTA_dom"/>
</dbReference>
<dbReference type="InterPro" id="IPR011009">
    <property type="entry name" value="Kinase-like_dom_sf"/>
</dbReference>
<evidence type="ECO:0000259" key="11">
    <source>
        <dbReference type="PROSITE" id="PS50011"/>
    </source>
</evidence>
<dbReference type="PANTHER" id="PTHR43289:SF34">
    <property type="entry name" value="SERINE_THREONINE-PROTEIN KINASE YBDM-RELATED"/>
    <property type="match status" value="1"/>
</dbReference>
<dbReference type="SUPFAM" id="SSF56112">
    <property type="entry name" value="Protein kinase-like (PK-like)"/>
    <property type="match status" value="1"/>
</dbReference>
<protein>
    <recommendedName>
        <fullName evidence="1">non-specific serine/threonine protein kinase</fullName>
        <ecNumber evidence="1">2.7.11.1</ecNumber>
    </recommendedName>
</protein>
<proteinExistence type="predicted"/>
<dbReference type="NCBIfam" id="NF033483">
    <property type="entry name" value="PknB_PASTA_kin"/>
    <property type="match status" value="1"/>
</dbReference>
<evidence type="ECO:0000256" key="10">
    <source>
        <dbReference type="SAM" id="Phobius"/>
    </source>
</evidence>
<dbReference type="CDD" id="cd14014">
    <property type="entry name" value="STKc_PknB_like"/>
    <property type="match status" value="1"/>
</dbReference>
<dbReference type="FunFam" id="1.10.510.10:FF:000021">
    <property type="entry name" value="Serine/threonine protein kinase"/>
    <property type="match status" value="1"/>
</dbReference>
<dbReference type="PROSITE" id="PS00108">
    <property type="entry name" value="PROTEIN_KINASE_ST"/>
    <property type="match status" value="1"/>
</dbReference>
<dbReference type="Proteomes" id="UP000184442">
    <property type="component" value="Unassembled WGS sequence"/>
</dbReference>
<gene>
    <name evidence="13" type="ORF">SAMN02745176_02203</name>
</gene>
<keyword evidence="14" id="KW-1185">Reference proteome</keyword>
<dbReference type="PROSITE" id="PS51178">
    <property type="entry name" value="PASTA"/>
    <property type="match status" value="3"/>
</dbReference>
<dbReference type="EC" id="2.7.11.1" evidence="1"/>
<dbReference type="InterPro" id="IPR017441">
    <property type="entry name" value="Protein_kinase_ATP_BS"/>
</dbReference>
<comment type="catalytic activity">
    <reaction evidence="8">
        <text>L-seryl-[protein] + ATP = O-phospho-L-seryl-[protein] + ADP + H(+)</text>
        <dbReference type="Rhea" id="RHEA:17989"/>
        <dbReference type="Rhea" id="RHEA-COMP:9863"/>
        <dbReference type="Rhea" id="RHEA-COMP:11604"/>
        <dbReference type="ChEBI" id="CHEBI:15378"/>
        <dbReference type="ChEBI" id="CHEBI:29999"/>
        <dbReference type="ChEBI" id="CHEBI:30616"/>
        <dbReference type="ChEBI" id="CHEBI:83421"/>
        <dbReference type="ChEBI" id="CHEBI:456216"/>
        <dbReference type="EC" id="2.7.11.1"/>
    </reaction>
</comment>
<dbReference type="GO" id="GO:0004674">
    <property type="term" value="F:protein serine/threonine kinase activity"/>
    <property type="evidence" value="ECO:0007669"/>
    <property type="project" value="UniProtKB-KW"/>
</dbReference>
<evidence type="ECO:0000256" key="8">
    <source>
        <dbReference type="ARBA" id="ARBA00048679"/>
    </source>
</evidence>
<keyword evidence="4 9" id="KW-0547">Nucleotide-binding</keyword>
<comment type="catalytic activity">
    <reaction evidence="7">
        <text>L-threonyl-[protein] + ATP = O-phospho-L-threonyl-[protein] + ADP + H(+)</text>
        <dbReference type="Rhea" id="RHEA:46608"/>
        <dbReference type="Rhea" id="RHEA-COMP:11060"/>
        <dbReference type="Rhea" id="RHEA-COMP:11605"/>
        <dbReference type="ChEBI" id="CHEBI:15378"/>
        <dbReference type="ChEBI" id="CHEBI:30013"/>
        <dbReference type="ChEBI" id="CHEBI:30616"/>
        <dbReference type="ChEBI" id="CHEBI:61977"/>
        <dbReference type="ChEBI" id="CHEBI:456216"/>
        <dbReference type="EC" id="2.7.11.1"/>
    </reaction>
</comment>
<feature type="domain" description="PASTA" evidence="12">
    <location>
        <begin position="418"/>
        <end position="484"/>
    </location>
</feature>
<dbReference type="STRING" id="1122184.SAMN02745176_02203"/>
<evidence type="ECO:0000256" key="9">
    <source>
        <dbReference type="PROSITE-ProRule" id="PRU10141"/>
    </source>
</evidence>
<sequence>MIGKVLGGRYEILEKIGGGGMALVYKAKCRLLNRYVAVKILRSEFTGDEEFIKKFKRESQAAASLSHPNIVSIYDVGMEDDIYYIVMEYIKGQTLKELIKSKGALGIEYATNISLQIASALEHAHTNHIVHRDIKSHNIMIREDGTVKVTDFGIARAVSSSTITNTGNIIGSVHYFSPEQARGGYTDEKSDIYSLGVVMYELVTGRIPFEGETPISVALKHIQEEPERPRSINSKIPKSLEDIIMKAMEKDVSQRYNSVSEIIDDLKQSLIMPNGDFVKKNKVLDENTKVIEPIKYIDVKEKLEAEKKKKEKPKKSTTNKKITIIAILSGLFLAILIFGGYMFINNLFNVKVVKVPNIIGKSEEDARRELEALGLVMDVAEERVFNKDVPEGYIVMQDPKPDTQNKVTNPVRVIVSKGPKKVEVPSIVGKNYDEVDIILESVGLEEGEVSQEYSQYPSGVVIRQSIAAGLSVDEGTKVDYVISGGPEKFFMTDFTGTDIEEVKKQLIVLDLILGNITEDYNDTVPKGKVINQTPKPGTEVSKKSVVDFVISKGPKEEPAKKTYLNVDLPKNLDSMKVTIFKIEGDKSSLIYENTHTPADSPLKIEVNGTGEVLFEVYINNSFHDSTVYKF</sequence>
<dbReference type="GO" id="GO:0005524">
    <property type="term" value="F:ATP binding"/>
    <property type="evidence" value="ECO:0007669"/>
    <property type="project" value="UniProtKB-UniRule"/>
</dbReference>
<evidence type="ECO:0000256" key="2">
    <source>
        <dbReference type="ARBA" id="ARBA00022527"/>
    </source>
</evidence>
<evidence type="ECO:0000256" key="5">
    <source>
        <dbReference type="ARBA" id="ARBA00022777"/>
    </source>
</evidence>
<dbReference type="Gene3D" id="3.30.200.20">
    <property type="entry name" value="Phosphorylase Kinase, domain 1"/>
    <property type="match status" value="1"/>
</dbReference>
<feature type="domain" description="PASTA" evidence="12">
    <location>
        <begin position="485"/>
        <end position="552"/>
    </location>
</feature>
<dbReference type="FunFam" id="3.30.200.20:FF:000035">
    <property type="entry name" value="Serine/threonine protein kinase Stk1"/>
    <property type="match status" value="1"/>
</dbReference>
<keyword evidence="2 13" id="KW-0723">Serine/threonine-protein kinase</keyword>
<dbReference type="Pfam" id="PF03793">
    <property type="entry name" value="PASTA"/>
    <property type="match status" value="3"/>
</dbReference>